<dbReference type="AlphaFoldDB" id="A0A1X7DD34"/>
<proteinExistence type="predicted"/>
<dbReference type="InterPro" id="IPR050900">
    <property type="entry name" value="Transposase_IS3/IS150/IS904"/>
</dbReference>
<dbReference type="PANTHER" id="PTHR46889">
    <property type="entry name" value="TRANSPOSASE INSF FOR INSERTION SEQUENCE IS3B-RELATED"/>
    <property type="match status" value="1"/>
</dbReference>
<protein>
    <recommendedName>
        <fullName evidence="1">HTH-like domain-containing protein</fullName>
    </recommendedName>
</protein>
<evidence type="ECO:0000313" key="2">
    <source>
        <dbReference type="EMBL" id="SMF13243.1"/>
    </source>
</evidence>
<reference evidence="3" key="1">
    <citation type="submission" date="2017-04" db="EMBL/GenBank/DDBJ databases">
        <authorList>
            <person name="Varghese N."/>
            <person name="Submissions S."/>
        </authorList>
    </citation>
    <scope>NUCLEOTIDE SEQUENCE [LARGE SCALE GENOMIC DNA]</scope>
    <source>
        <strain evidence="3">K3S</strain>
    </source>
</reference>
<sequence length="132" mass="15199">MVSLCKVLSVSRSGYYDWKKRSTSKQEKRQEIIIEAARQSYLDSGKMYGYRKVHHDVLENTGLYCCAETVSPLLAAEGLKSKTIRRHRYPKTAKVKSVIPNVLSRNFTALEPNQKWVSDITYIYRLCFTGTV</sequence>
<accession>A0A1X7DD34</accession>
<gene>
    <name evidence="2" type="ORF">SAMN06295933_1765</name>
</gene>
<keyword evidence="3" id="KW-1185">Reference proteome</keyword>
<dbReference type="Pfam" id="PF13276">
    <property type="entry name" value="HTH_21"/>
    <property type="match status" value="1"/>
</dbReference>
<evidence type="ECO:0000313" key="3">
    <source>
        <dbReference type="Proteomes" id="UP000192906"/>
    </source>
</evidence>
<evidence type="ECO:0000259" key="1">
    <source>
        <dbReference type="Pfam" id="PF13276"/>
    </source>
</evidence>
<dbReference type="PANTHER" id="PTHR46889:SF4">
    <property type="entry name" value="TRANSPOSASE INSO FOR INSERTION SEQUENCE ELEMENT IS911B-RELATED"/>
    <property type="match status" value="1"/>
</dbReference>
<dbReference type="EMBL" id="FWZU01000003">
    <property type="protein sequence ID" value="SMF13243.1"/>
    <property type="molecule type" value="Genomic_DNA"/>
</dbReference>
<organism evidence="2 3">
    <name type="scientific">Desulfovibrio gilichinskyi</name>
    <dbReference type="NCBI Taxonomy" id="1519643"/>
    <lineage>
        <taxon>Bacteria</taxon>
        <taxon>Pseudomonadati</taxon>
        <taxon>Thermodesulfobacteriota</taxon>
        <taxon>Desulfovibrionia</taxon>
        <taxon>Desulfovibrionales</taxon>
        <taxon>Desulfovibrionaceae</taxon>
        <taxon>Desulfovibrio</taxon>
    </lineage>
</organism>
<dbReference type="InterPro" id="IPR025948">
    <property type="entry name" value="HTH-like_dom"/>
</dbReference>
<feature type="domain" description="HTH-like" evidence="1">
    <location>
        <begin position="30"/>
        <end position="86"/>
    </location>
</feature>
<name>A0A1X7DD34_9BACT</name>
<dbReference type="Proteomes" id="UP000192906">
    <property type="component" value="Unassembled WGS sequence"/>
</dbReference>